<sequence>MLDHPDVATDADERLFEALLLYGLRCIPKLGDHLFSCGSDVDFRFGARGQADIVGWRGETVLVECEVKIRAQFNGQKDGVNQLDRYAANVPSDASLFLLTPETYYPTLALYEVHTWERWTPIWLTSLRTAVLATAGQSPAGDGSAERLARALARLF</sequence>
<proteinExistence type="predicted"/>
<evidence type="ECO:0000313" key="1">
    <source>
        <dbReference type="EMBL" id="SCG71693.1"/>
    </source>
</evidence>
<protein>
    <recommendedName>
        <fullName evidence="3">PD-(D/E)XK nuclease superfamily protein</fullName>
    </recommendedName>
</protein>
<organism evidence="1 2">
    <name type="scientific">Micromonospora inositola</name>
    <dbReference type="NCBI Taxonomy" id="47865"/>
    <lineage>
        <taxon>Bacteria</taxon>
        <taxon>Bacillati</taxon>
        <taxon>Actinomycetota</taxon>
        <taxon>Actinomycetes</taxon>
        <taxon>Micromonosporales</taxon>
        <taxon>Micromonosporaceae</taxon>
        <taxon>Micromonospora</taxon>
    </lineage>
</organism>
<dbReference type="EMBL" id="LT607754">
    <property type="protein sequence ID" value="SCG71693.1"/>
    <property type="molecule type" value="Genomic_DNA"/>
</dbReference>
<gene>
    <name evidence="1" type="ORF">GA0070613_4958</name>
</gene>
<evidence type="ECO:0000313" key="2">
    <source>
        <dbReference type="Proteomes" id="UP000198221"/>
    </source>
</evidence>
<reference evidence="2" key="1">
    <citation type="submission" date="2016-06" db="EMBL/GenBank/DDBJ databases">
        <authorList>
            <person name="Varghese N."/>
            <person name="Submissions Spin"/>
        </authorList>
    </citation>
    <scope>NUCLEOTIDE SEQUENCE [LARGE SCALE GENOMIC DNA]</scope>
    <source>
        <strain evidence="2">DSM 43819</strain>
    </source>
</reference>
<dbReference type="Proteomes" id="UP000198221">
    <property type="component" value="Chromosome I"/>
</dbReference>
<keyword evidence="2" id="KW-1185">Reference proteome</keyword>
<dbReference type="AlphaFoldDB" id="A0A1C5JMJ7"/>
<name>A0A1C5JMJ7_9ACTN</name>
<accession>A0A1C5JMJ7</accession>
<evidence type="ECO:0008006" key="3">
    <source>
        <dbReference type="Google" id="ProtNLM"/>
    </source>
</evidence>